<feature type="coiled-coil region" evidence="1">
    <location>
        <begin position="620"/>
        <end position="691"/>
    </location>
</feature>
<feature type="compositionally biased region" description="Basic and acidic residues" evidence="2">
    <location>
        <begin position="198"/>
        <end position="207"/>
    </location>
</feature>
<comment type="caution">
    <text evidence="4">The sequence shown here is derived from an EMBL/GenBank/DDBJ whole genome shotgun (WGS) entry which is preliminary data.</text>
</comment>
<dbReference type="Gene3D" id="6.10.280.30">
    <property type="match status" value="1"/>
</dbReference>
<gene>
    <name evidence="4" type="primary">SCAPER</name>
    <name evidence="4" type="ORF">Tcan_18834</name>
</gene>
<protein>
    <submittedName>
        <fullName evidence="4">S phase cyclin A-associated protein in the endoplasmic reticulum</fullName>
    </submittedName>
</protein>
<keyword evidence="1" id="KW-0175">Coiled coil</keyword>
<feature type="coiled-coil region" evidence="1">
    <location>
        <begin position="732"/>
        <end position="765"/>
    </location>
</feature>
<feature type="compositionally biased region" description="Polar residues" evidence="2">
    <location>
        <begin position="208"/>
        <end position="217"/>
    </location>
</feature>
<dbReference type="Pfam" id="PF16501">
    <property type="entry name" value="SCAPER_N"/>
    <property type="match status" value="1"/>
</dbReference>
<reference evidence="4 5" key="1">
    <citation type="submission" date="2014-11" db="EMBL/GenBank/DDBJ databases">
        <title>Genetic blueprint of the zoonotic pathogen Toxocara canis.</title>
        <authorList>
            <person name="Zhu X.-Q."/>
            <person name="Korhonen P.K."/>
            <person name="Cai H."/>
            <person name="Young N.D."/>
            <person name="Nejsum P."/>
            <person name="von Samson-Himmelstjerna G."/>
            <person name="Boag P.R."/>
            <person name="Tan P."/>
            <person name="Li Q."/>
            <person name="Min J."/>
            <person name="Yang Y."/>
            <person name="Wang X."/>
            <person name="Fang X."/>
            <person name="Hall R.S."/>
            <person name="Hofmann A."/>
            <person name="Sternberg P.W."/>
            <person name="Jex A.R."/>
            <person name="Gasser R.B."/>
        </authorList>
    </citation>
    <scope>NUCLEOTIDE SEQUENCE [LARGE SCALE GENOMIC DNA]</scope>
    <source>
        <strain evidence="4">PN_DK_2014</strain>
    </source>
</reference>
<feature type="coiled-coil region" evidence="1">
    <location>
        <begin position="498"/>
        <end position="562"/>
    </location>
</feature>
<evidence type="ECO:0000259" key="3">
    <source>
        <dbReference type="Pfam" id="PF16501"/>
    </source>
</evidence>
<feature type="domain" description="S phase cyclin A-associated protein in the endoplasmic reticulum N-terminal" evidence="3">
    <location>
        <begin position="66"/>
        <end position="144"/>
    </location>
</feature>
<dbReference type="STRING" id="6265.A0A0B2V961"/>
<dbReference type="PANTHER" id="PTHR31434">
    <property type="entry name" value="S PHASE CYCLIN A-ASSOCIATED PROTEIN IN THE ENDOPLASMIC RETICULUM"/>
    <property type="match status" value="1"/>
</dbReference>
<dbReference type="OrthoDB" id="71500at2759"/>
<feature type="region of interest" description="Disordered" evidence="2">
    <location>
        <begin position="192"/>
        <end position="256"/>
    </location>
</feature>
<feature type="coiled-coil region" evidence="1">
    <location>
        <begin position="791"/>
        <end position="908"/>
    </location>
</feature>
<dbReference type="InterPro" id="IPR032446">
    <property type="entry name" value="SCAPER_N"/>
</dbReference>
<name>A0A0B2V961_TOXCA</name>
<sequence length="1722" mass="195788">MGKSITAFRAAALGCGKEQDSCNGGRAKTSMMTSRSSPAVHLPSSASVMPSGHHPESQSKGEQDAELQKAKQWTYNIQTLKRTIDCLYEICRQEHSVIGCKEALMYLSNSVRDFESLIETINVEVEWEAENKPHAVAWEIRKTMSPPGRSKVDGPSEHAKALINMFALSPVVVQQVVEKNVQQKLNSVSQYPTTVNKDAMDNKENQQKKAASINNQECSDEGWRVVTTRNKRKKSRTASSTTSSSEHPDYSAPPVSEGRWVHIGAVPDSAVLEFRERAGQGLDYMNWRALRIRSAPKRCTTMNVYERLASGVLRPPNPASRPVTPSGFAHNGAKLTCPRSAMDLPQTKASMAKMAYSRQLLWQKHQILLEEKLQKRRRRGFRCERRNDSPSASSSINFADPIAVKRSAEAFKNRRKLKQSLNSDQNNAEAVTNSVPRNIDCIEETPAEDEGQRENIPVETHLIGTDEETVPFSSAKPSLSDYVALPDGIDADEAWRAMTEEEESLVQEEQSLKKEIEEEESLSVDDELERQVAAEAAALEEVEFSQQEKERVAEELETHRMNYANATWQDIVQNWKQEMERYASVSWSEIVDREITRYHKPGELAQVHEKLSSPSRKRDMQVVSRKLEERQQKAEELRHMLQEEKARRLKELSNKVEEVRRKRAELCERKREHLERRMEKAKENRLKNISKIVRKAREDDIKVMEVHFINSMEANNMRHDVIARNLEWEHRMNTLAAERAKKNEEKAAKEAAAEERRKNAEIEEHIGLQQRTKRLREQVEKKLARQSLVEAQRIEQEIERATVAKQKQQFRFFFLFVTVNCIEQRTKRLREQVEKKLARQSLVEAQRIEQEIERATVAKQKQQQYTERLAEKRAIEAAESEKLMKRIIQQQEDTRRRYEETLTQVKQRALELSTPRVVELSSPRAAETVAAFADFIQLPSEASYTSNIEDPAVNAICKKCTLCNRKLESDLSVVAHMLSDDHLTMRNLEASDVSYESLKSDLELYVAEGNAQEAEVDEKKDDGEHHRLNTVLKKRRLRLRQKLIARPRAAETVAAFADFIQLPSEASYTSNIEDPAVNAICKKCTLCNRKLESDLSVVAHMLSDDHLTMRNLEASDVSYESLKSDLELYVAEGNAQEAEVDEKKDDGEHHRLNTVLKKRRLRLRQKLIARSKEFDLQICSHETDETNASAVKTGFDRTVREILRLMRVVADEETLSKSCSGIIKERYQKNNSLCHSDIRKLERAIAELHRAIVNVDSAQKRGEMVRCISQSGLQVKLTALVSCASNGDTLVPSRTLCKTLLLIELLVELDPSLLARLFFSTSMLVLIDSFSIKFKLLLSQSTTNAEKVSIKVTNELLMQCYFFSNLLSLLFKRVYANQDESSTSPGGIVDSGCTACDDGSRLEMLTSMLVLCGFDDSLSLFIQQYGLNERLPWSVKVDRCDHIQPFLSIVNLLTAFDEALSNPYLTKRVREWSPDSEGGIAPDKNKSIIASVLPGAVRALVYRMYSLLSAESGASMWDRSMTASSNSLLLISDQYDHVSAFYMLTSAFAILFCILARREPNEAKQCVHDSELSLRLVHIFMHCFSRLDSSSSVPSSALSSPLLDSTRSPTLFRQMIFAAGYFASLGSRAQMLCLLGWERSVLMQLCMLPMSYFANPVFTAELMPTLIAICFRNKSAIELIKHTLSPRVLVDFLKDAAEDDVPEISRFPKKLWPEAIEYFNSC</sequence>
<feature type="region of interest" description="Disordered" evidence="2">
    <location>
        <begin position="16"/>
        <end position="67"/>
    </location>
</feature>
<dbReference type="Proteomes" id="UP000031036">
    <property type="component" value="Unassembled WGS sequence"/>
</dbReference>
<proteinExistence type="predicted"/>
<evidence type="ECO:0000256" key="1">
    <source>
        <dbReference type="SAM" id="Coils"/>
    </source>
</evidence>
<dbReference type="EMBL" id="JPKZ01002204">
    <property type="protein sequence ID" value="KHN78012.1"/>
    <property type="molecule type" value="Genomic_DNA"/>
</dbReference>
<evidence type="ECO:0000313" key="4">
    <source>
        <dbReference type="EMBL" id="KHN78012.1"/>
    </source>
</evidence>
<keyword evidence="5" id="KW-1185">Reference proteome</keyword>
<dbReference type="PANTHER" id="PTHR31434:SF2">
    <property type="entry name" value="S PHASE CYCLIN A-ASSOCIATED PROTEIN IN THE ENDOPLASMIC RETICULUM"/>
    <property type="match status" value="1"/>
</dbReference>
<accession>A0A0B2V961</accession>
<dbReference type="OMA" id="MYPRCAM"/>
<evidence type="ECO:0000313" key="5">
    <source>
        <dbReference type="Proteomes" id="UP000031036"/>
    </source>
</evidence>
<organism evidence="4 5">
    <name type="scientific">Toxocara canis</name>
    <name type="common">Canine roundworm</name>
    <dbReference type="NCBI Taxonomy" id="6265"/>
    <lineage>
        <taxon>Eukaryota</taxon>
        <taxon>Metazoa</taxon>
        <taxon>Ecdysozoa</taxon>
        <taxon>Nematoda</taxon>
        <taxon>Chromadorea</taxon>
        <taxon>Rhabditida</taxon>
        <taxon>Spirurina</taxon>
        <taxon>Ascaridomorpha</taxon>
        <taxon>Ascaridoidea</taxon>
        <taxon>Toxocaridae</taxon>
        <taxon>Toxocara</taxon>
    </lineage>
</organism>
<feature type="compositionally biased region" description="Basic and acidic residues" evidence="2">
    <location>
        <begin position="53"/>
        <end position="67"/>
    </location>
</feature>
<evidence type="ECO:0000256" key="2">
    <source>
        <dbReference type="SAM" id="MobiDB-lite"/>
    </source>
</evidence>